<protein>
    <submittedName>
        <fullName evidence="3">Amidase signature domain-containing protein</fullName>
    </submittedName>
</protein>
<dbReference type="Pfam" id="PF01425">
    <property type="entry name" value="Amidase"/>
    <property type="match status" value="1"/>
</dbReference>
<evidence type="ECO:0000313" key="4">
    <source>
        <dbReference type="Proteomes" id="UP000234585"/>
    </source>
</evidence>
<organism evidence="3 4">
    <name type="scientific">Aspergillus candidus</name>
    <dbReference type="NCBI Taxonomy" id="41067"/>
    <lineage>
        <taxon>Eukaryota</taxon>
        <taxon>Fungi</taxon>
        <taxon>Dikarya</taxon>
        <taxon>Ascomycota</taxon>
        <taxon>Pezizomycotina</taxon>
        <taxon>Eurotiomycetes</taxon>
        <taxon>Eurotiomycetidae</taxon>
        <taxon>Eurotiales</taxon>
        <taxon>Aspergillaceae</taxon>
        <taxon>Aspergillus</taxon>
        <taxon>Aspergillus subgen. Circumdati</taxon>
    </lineage>
</organism>
<feature type="compositionally biased region" description="Polar residues" evidence="1">
    <location>
        <begin position="74"/>
        <end position="92"/>
    </location>
</feature>
<dbReference type="InterPro" id="IPR036928">
    <property type="entry name" value="AS_sf"/>
</dbReference>
<dbReference type="RefSeq" id="XP_024667775.1">
    <property type="nucleotide sequence ID" value="XM_024817015.1"/>
</dbReference>
<accession>A0A2I2EZE8</accession>
<sequence>MDTDNSQYTHIHELTIPAYHAALLNGTTTCEQTVSAYLTQIDRYNPTLRAIITINENALDEARQKDIERLQFLHDNTSSNNPTPNEADSNEPTPKKKNLPPLHGVPLLLKDTYTTTHLPTTSGVHALRTLHTHTNAPIVQSLLASGAILLAKTNLHEFSLEGTTTSSHGGQTLNPYDLTRTPGGSSGGTAAALAANMGLVGCGGDTMNSLRSPASACAVVGFRPTTGRVCTRGVMGVSRTQDALGPMGRGVGDVRVLWGVMKESIWLGEQSGASSADLSTAAAAAVTTSSTTTDATPPPSTTNSTPNITPKEKDKPLRIGILTTYFPDPDSSNPETHTINTIIQTALQNVQSSSKNSLTPRPINFIPLPPQPTWDAPLLRTEADTQSFEFQEELDSFLQSPFIKHTPHKSLASIASSNEYHATAVTAAFHETLQTDQFNTRCEAYQARLQRIKALKESVQTCFEEERLDAMVYPHQKRLVVPVGEVVQSGRNGILAALTGRPAPASLNPQNQLPNHNHSVYQSASN</sequence>
<feature type="domain" description="Amidase" evidence="2">
    <location>
        <begin position="87"/>
        <end position="477"/>
    </location>
</feature>
<reference evidence="3 4" key="1">
    <citation type="submission" date="2017-12" db="EMBL/GenBank/DDBJ databases">
        <authorList>
            <consortium name="DOE Joint Genome Institute"/>
            <person name="Haridas S."/>
            <person name="Kjaerbolling I."/>
            <person name="Vesth T.C."/>
            <person name="Frisvad J.C."/>
            <person name="Nybo J.L."/>
            <person name="Theobald S."/>
            <person name="Kuo A."/>
            <person name="Bowyer P."/>
            <person name="Matsuda Y."/>
            <person name="Mondo S."/>
            <person name="Lyhne E.K."/>
            <person name="Kogle M.E."/>
            <person name="Clum A."/>
            <person name="Lipzen A."/>
            <person name="Salamov A."/>
            <person name="Ngan C.Y."/>
            <person name="Daum C."/>
            <person name="Chiniquy J."/>
            <person name="Barry K."/>
            <person name="LaButti K."/>
            <person name="Simmons B.A."/>
            <person name="Magnuson J.K."/>
            <person name="Mortensen U.H."/>
            <person name="Larsen T.O."/>
            <person name="Grigoriev I.V."/>
            <person name="Baker S.E."/>
            <person name="Andersen M.R."/>
            <person name="Nordberg H.P."/>
            <person name="Cantor M.N."/>
            <person name="Hua S.X."/>
        </authorList>
    </citation>
    <scope>NUCLEOTIDE SEQUENCE [LARGE SCALE GENOMIC DNA]</scope>
    <source>
        <strain evidence="3 4">CBS 102.13</strain>
    </source>
</reference>
<dbReference type="Gene3D" id="3.90.1300.10">
    <property type="entry name" value="Amidase signature (AS) domain"/>
    <property type="match status" value="1"/>
</dbReference>
<evidence type="ECO:0000313" key="3">
    <source>
        <dbReference type="EMBL" id="PLB33763.1"/>
    </source>
</evidence>
<evidence type="ECO:0000259" key="2">
    <source>
        <dbReference type="Pfam" id="PF01425"/>
    </source>
</evidence>
<feature type="compositionally biased region" description="Low complexity" evidence="1">
    <location>
        <begin position="288"/>
        <end position="309"/>
    </location>
</feature>
<dbReference type="AlphaFoldDB" id="A0A2I2EZE8"/>
<dbReference type="PANTHER" id="PTHR42678">
    <property type="entry name" value="AMIDASE"/>
    <property type="match status" value="1"/>
</dbReference>
<feature type="region of interest" description="Disordered" evidence="1">
    <location>
        <begin position="74"/>
        <end position="102"/>
    </location>
</feature>
<dbReference type="STRING" id="41067.A0A2I2EZE8"/>
<feature type="compositionally biased region" description="Polar residues" evidence="1">
    <location>
        <begin position="507"/>
        <end position="526"/>
    </location>
</feature>
<dbReference type="InterPro" id="IPR023631">
    <property type="entry name" value="Amidase_dom"/>
</dbReference>
<feature type="region of interest" description="Disordered" evidence="1">
    <location>
        <begin position="505"/>
        <end position="526"/>
    </location>
</feature>
<dbReference type="OrthoDB" id="566138at2759"/>
<evidence type="ECO:0000256" key="1">
    <source>
        <dbReference type="SAM" id="MobiDB-lite"/>
    </source>
</evidence>
<name>A0A2I2EZE8_ASPCN</name>
<dbReference type="EMBL" id="KZ559195">
    <property type="protein sequence ID" value="PLB33763.1"/>
    <property type="molecule type" value="Genomic_DNA"/>
</dbReference>
<keyword evidence="4" id="KW-1185">Reference proteome</keyword>
<dbReference type="PANTHER" id="PTHR42678:SF5">
    <property type="entry name" value="GLUTAMYL-TRNA(GLN) AMIDOTRANSFERASE SUBUNIT A"/>
    <property type="match status" value="1"/>
</dbReference>
<feature type="region of interest" description="Disordered" evidence="1">
    <location>
        <begin position="288"/>
        <end position="314"/>
    </location>
</feature>
<proteinExistence type="predicted"/>
<dbReference type="Proteomes" id="UP000234585">
    <property type="component" value="Unassembled WGS sequence"/>
</dbReference>
<gene>
    <name evidence="3" type="ORF">BDW47DRAFT_129646</name>
</gene>
<dbReference type="GeneID" id="36524175"/>
<dbReference type="SUPFAM" id="SSF75304">
    <property type="entry name" value="Amidase signature (AS) enzymes"/>
    <property type="match status" value="1"/>
</dbReference>